<protein>
    <recommendedName>
        <fullName evidence="2">C2H2-type domain-containing protein</fullName>
    </recommendedName>
</protein>
<keyword evidence="1" id="KW-0862">Zinc</keyword>
<accession>A0A482X0S3</accession>
<dbReference type="AlphaFoldDB" id="A0A482X0S3"/>
<evidence type="ECO:0000313" key="4">
    <source>
        <dbReference type="Proteomes" id="UP000291343"/>
    </source>
</evidence>
<dbReference type="PROSITE" id="PS50157">
    <property type="entry name" value="ZINC_FINGER_C2H2_2"/>
    <property type="match status" value="2"/>
</dbReference>
<dbReference type="EMBL" id="QKKF02019844">
    <property type="protein sequence ID" value="RZF39414.1"/>
    <property type="molecule type" value="Genomic_DNA"/>
</dbReference>
<evidence type="ECO:0000313" key="3">
    <source>
        <dbReference type="EMBL" id="RZF39414.1"/>
    </source>
</evidence>
<feature type="domain" description="C2H2-type" evidence="2">
    <location>
        <begin position="96"/>
        <end position="124"/>
    </location>
</feature>
<keyword evidence="1" id="KW-0863">Zinc-finger</keyword>
<dbReference type="SUPFAM" id="SSF57667">
    <property type="entry name" value="beta-beta-alpha zinc fingers"/>
    <property type="match status" value="1"/>
</dbReference>
<dbReference type="OrthoDB" id="8186305at2759"/>
<sequence>MRTAEDESWKRTYAKMRGPVTMHSFYRKFPFVDVGGTLAAAIALTRSTTALRAIASFDALRERGRPFVCERCGRHYSVSYTLDRHRKYECGVDKQFFCRKCYRPFSRADSMRVHMRNCLAKLTPSTSTSPSDDHL</sequence>
<dbReference type="InterPro" id="IPR013087">
    <property type="entry name" value="Znf_C2H2_type"/>
</dbReference>
<keyword evidence="1" id="KW-0479">Metal-binding</keyword>
<dbReference type="InterPro" id="IPR036236">
    <property type="entry name" value="Znf_C2H2_sf"/>
</dbReference>
<reference evidence="3 4" key="1">
    <citation type="journal article" date="2017" name="Gigascience">
        <title>Genome sequence of the small brown planthopper, Laodelphax striatellus.</title>
        <authorList>
            <person name="Zhu J."/>
            <person name="Jiang F."/>
            <person name="Wang X."/>
            <person name="Yang P."/>
            <person name="Bao Y."/>
            <person name="Zhao W."/>
            <person name="Wang W."/>
            <person name="Lu H."/>
            <person name="Wang Q."/>
            <person name="Cui N."/>
            <person name="Li J."/>
            <person name="Chen X."/>
            <person name="Luo L."/>
            <person name="Yu J."/>
            <person name="Kang L."/>
            <person name="Cui F."/>
        </authorList>
    </citation>
    <scope>NUCLEOTIDE SEQUENCE [LARGE SCALE GENOMIC DNA]</scope>
    <source>
        <strain evidence="3">Lst14</strain>
    </source>
</reference>
<name>A0A482X0S3_LAOST</name>
<proteinExistence type="predicted"/>
<keyword evidence="4" id="KW-1185">Reference proteome</keyword>
<evidence type="ECO:0000256" key="1">
    <source>
        <dbReference type="PROSITE-ProRule" id="PRU00042"/>
    </source>
</evidence>
<organism evidence="3 4">
    <name type="scientific">Laodelphax striatellus</name>
    <name type="common">Small brown planthopper</name>
    <name type="synonym">Delphax striatella</name>
    <dbReference type="NCBI Taxonomy" id="195883"/>
    <lineage>
        <taxon>Eukaryota</taxon>
        <taxon>Metazoa</taxon>
        <taxon>Ecdysozoa</taxon>
        <taxon>Arthropoda</taxon>
        <taxon>Hexapoda</taxon>
        <taxon>Insecta</taxon>
        <taxon>Pterygota</taxon>
        <taxon>Neoptera</taxon>
        <taxon>Paraneoptera</taxon>
        <taxon>Hemiptera</taxon>
        <taxon>Auchenorrhyncha</taxon>
        <taxon>Fulgoroidea</taxon>
        <taxon>Delphacidae</taxon>
        <taxon>Criomorphinae</taxon>
        <taxon>Laodelphax</taxon>
    </lineage>
</organism>
<dbReference type="Proteomes" id="UP000291343">
    <property type="component" value="Unassembled WGS sequence"/>
</dbReference>
<feature type="domain" description="C2H2-type" evidence="2">
    <location>
        <begin position="67"/>
        <end position="94"/>
    </location>
</feature>
<dbReference type="Pfam" id="PF00096">
    <property type="entry name" value="zf-C2H2"/>
    <property type="match status" value="1"/>
</dbReference>
<comment type="caution">
    <text evidence="3">The sequence shown here is derived from an EMBL/GenBank/DDBJ whole genome shotgun (WGS) entry which is preliminary data.</text>
</comment>
<dbReference type="InParanoid" id="A0A482X0S3"/>
<gene>
    <name evidence="3" type="ORF">LSTR_LSTR000935</name>
</gene>
<dbReference type="STRING" id="195883.A0A482X0S3"/>
<dbReference type="GO" id="GO:0008270">
    <property type="term" value="F:zinc ion binding"/>
    <property type="evidence" value="ECO:0007669"/>
    <property type="project" value="UniProtKB-KW"/>
</dbReference>
<evidence type="ECO:0000259" key="2">
    <source>
        <dbReference type="PROSITE" id="PS50157"/>
    </source>
</evidence>
<dbReference type="Gene3D" id="3.30.160.60">
    <property type="entry name" value="Classic Zinc Finger"/>
    <property type="match status" value="1"/>
</dbReference>